<organism evidence="2 3">
    <name type="scientific">Alteraurantiacibacter buctensis</name>
    <dbReference type="NCBI Taxonomy" id="1503981"/>
    <lineage>
        <taxon>Bacteria</taxon>
        <taxon>Pseudomonadati</taxon>
        <taxon>Pseudomonadota</taxon>
        <taxon>Alphaproteobacteria</taxon>
        <taxon>Sphingomonadales</taxon>
        <taxon>Erythrobacteraceae</taxon>
        <taxon>Alteraurantiacibacter</taxon>
    </lineage>
</organism>
<accession>A0A844YUC6</accession>
<evidence type="ECO:0000256" key="1">
    <source>
        <dbReference type="SAM" id="MobiDB-lite"/>
    </source>
</evidence>
<feature type="region of interest" description="Disordered" evidence="1">
    <location>
        <begin position="63"/>
        <end position="172"/>
    </location>
</feature>
<name>A0A844YUC6_9SPHN</name>
<dbReference type="AlphaFoldDB" id="A0A844YUC6"/>
<evidence type="ECO:0000313" key="2">
    <source>
        <dbReference type="EMBL" id="MXO70104.1"/>
    </source>
</evidence>
<proteinExistence type="predicted"/>
<feature type="compositionally biased region" description="Gly residues" evidence="1">
    <location>
        <begin position="124"/>
        <end position="148"/>
    </location>
</feature>
<comment type="caution">
    <text evidence="2">The sequence shown here is derived from an EMBL/GenBank/DDBJ whole genome shotgun (WGS) entry which is preliminary data.</text>
</comment>
<keyword evidence="3" id="KW-1185">Reference proteome</keyword>
<feature type="compositionally biased region" description="Low complexity" evidence="1">
    <location>
        <begin position="105"/>
        <end position="117"/>
    </location>
</feature>
<reference evidence="2 3" key="1">
    <citation type="submission" date="2019-12" db="EMBL/GenBank/DDBJ databases">
        <title>Genomic-based taxomic classification of the family Erythrobacteraceae.</title>
        <authorList>
            <person name="Xu L."/>
        </authorList>
    </citation>
    <scope>NUCLEOTIDE SEQUENCE [LARGE SCALE GENOMIC DNA]</scope>
    <source>
        <strain evidence="2 3">M0322</strain>
    </source>
</reference>
<dbReference type="Gene3D" id="3.30.1150.10">
    <property type="match status" value="1"/>
</dbReference>
<dbReference type="RefSeq" id="WP_160770058.1">
    <property type="nucleotide sequence ID" value="NZ_WTYV01000001.1"/>
</dbReference>
<dbReference type="Proteomes" id="UP000466966">
    <property type="component" value="Unassembled WGS sequence"/>
</dbReference>
<protein>
    <recommendedName>
        <fullName evidence="4">Energy transducer TonB</fullName>
    </recommendedName>
</protein>
<gene>
    <name evidence="2" type="ORF">GRI99_00465</name>
</gene>
<evidence type="ECO:0008006" key="4">
    <source>
        <dbReference type="Google" id="ProtNLM"/>
    </source>
</evidence>
<dbReference type="OrthoDB" id="7390536at2"/>
<evidence type="ECO:0000313" key="3">
    <source>
        <dbReference type="Proteomes" id="UP000466966"/>
    </source>
</evidence>
<sequence>MRETMPASTGYQPRRRPRLALIAAIVVGHLALGVALAHLLAPDFTASVVSRAQSQLTVIVSTYEEEPPAPEPEPDAGAAGDPGRDAVAKPVAAPSNPLPSPSPVPRAASTGSQSQSGARDEGDGTGASGPGDGTGSGNGGQGRGGGIAAGPSVRSGELNEARDFPVPPGGREARFGKSVIVNFTVGVDGRARDCTVVSNQVDEETAARVCPLVMDKIRFNPATTADGRAVEARYGYRVDFRRRD</sequence>
<feature type="compositionally biased region" description="Acidic residues" evidence="1">
    <location>
        <begin position="63"/>
        <end position="74"/>
    </location>
</feature>
<dbReference type="EMBL" id="WTYV01000001">
    <property type="protein sequence ID" value="MXO70104.1"/>
    <property type="molecule type" value="Genomic_DNA"/>
</dbReference>